<comment type="cofactor">
    <cofactor evidence="14">
        <name>Mg(2+)</name>
        <dbReference type="ChEBI" id="CHEBI:18420"/>
    </cofactor>
    <cofactor evidence="14">
        <name>Mn(2+)</name>
        <dbReference type="ChEBI" id="CHEBI:29035"/>
    </cofactor>
    <text evidence="14">Binds 2 magnesium or manganese ions per subunit.</text>
</comment>
<dbReference type="EMBL" id="DVFJ01000006">
    <property type="protein sequence ID" value="HIQ70921.1"/>
    <property type="molecule type" value="Genomic_DNA"/>
</dbReference>
<dbReference type="PANTHER" id="PTHR23132:SF25">
    <property type="entry name" value="D-ALANINE--D-ALANINE LIGASE A"/>
    <property type="match status" value="1"/>
</dbReference>
<keyword evidence="9 12" id="KW-0573">Peptidoglycan synthesis</keyword>
<protein>
    <recommendedName>
        <fullName evidence="12">D-alanine--D-alanine ligase</fullName>
        <ecNumber evidence="12">6.3.2.4</ecNumber>
    </recommendedName>
    <alternativeName>
        <fullName evidence="12">D-Ala-D-Ala ligase</fullName>
    </alternativeName>
    <alternativeName>
        <fullName evidence="12">D-alanylalanine synthetase</fullName>
    </alternativeName>
</protein>
<keyword evidence="12" id="KW-0963">Cytoplasm</keyword>
<comment type="pathway">
    <text evidence="12">Cell wall biogenesis; peptidoglycan biosynthesis.</text>
</comment>
<evidence type="ECO:0000256" key="4">
    <source>
        <dbReference type="ARBA" id="ARBA00022723"/>
    </source>
</evidence>
<keyword evidence="11 12" id="KW-0961">Cell wall biogenesis/degradation</keyword>
<dbReference type="GO" id="GO:0005829">
    <property type="term" value="C:cytosol"/>
    <property type="evidence" value="ECO:0007669"/>
    <property type="project" value="TreeGrafter"/>
</dbReference>
<dbReference type="EC" id="6.3.2.4" evidence="12"/>
<evidence type="ECO:0000256" key="3">
    <source>
        <dbReference type="ARBA" id="ARBA00022598"/>
    </source>
</evidence>
<dbReference type="Pfam" id="PF01820">
    <property type="entry name" value="Dala_Dala_lig_N"/>
    <property type="match status" value="1"/>
</dbReference>
<evidence type="ECO:0000256" key="9">
    <source>
        <dbReference type="ARBA" id="ARBA00022984"/>
    </source>
</evidence>
<comment type="similarity">
    <text evidence="2 12">Belongs to the D-alanine--D-alanine ligase family.</text>
</comment>
<evidence type="ECO:0000256" key="8">
    <source>
        <dbReference type="ARBA" id="ARBA00022960"/>
    </source>
</evidence>
<organism evidence="17 18">
    <name type="scientific">Candidatus Onthenecus intestinigallinarum</name>
    <dbReference type="NCBI Taxonomy" id="2840875"/>
    <lineage>
        <taxon>Bacteria</taxon>
        <taxon>Bacillati</taxon>
        <taxon>Bacillota</taxon>
        <taxon>Clostridia</taxon>
        <taxon>Eubacteriales</taxon>
        <taxon>Candidatus Onthenecus</taxon>
    </lineage>
</organism>
<accession>A0A9D0Z988</accession>
<proteinExistence type="inferred from homology"/>
<evidence type="ECO:0000313" key="17">
    <source>
        <dbReference type="EMBL" id="HIQ70921.1"/>
    </source>
</evidence>
<evidence type="ECO:0000256" key="6">
    <source>
        <dbReference type="ARBA" id="ARBA00022840"/>
    </source>
</evidence>
<gene>
    <name evidence="12" type="primary">ddl</name>
    <name evidence="17" type="ORF">IAB73_01765</name>
</gene>
<keyword evidence="5 15" id="KW-0547">Nucleotide-binding</keyword>
<reference evidence="17" key="1">
    <citation type="submission" date="2020-10" db="EMBL/GenBank/DDBJ databases">
        <authorList>
            <person name="Gilroy R."/>
        </authorList>
    </citation>
    <scope>NUCLEOTIDE SEQUENCE</scope>
    <source>
        <strain evidence="17">ChiSxjej2B14-6234</strain>
    </source>
</reference>
<dbReference type="GO" id="GO:0008360">
    <property type="term" value="P:regulation of cell shape"/>
    <property type="evidence" value="ECO:0007669"/>
    <property type="project" value="UniProtKB-KW"/>
</dbReference>
<keyword evidence="10 14" id="KW-0464">Manganese</keyword>
<keyword evidence="6 15" id="KW-0067">ATP-binding</keyword>
<feature type="binding site" evidence="14">
    <location>
        <position position="326"/>
    </location>
    <ligand>
        <name>Mg(2+)</name>
        <dbReference type="ChEBI" id="CHEBI:18420"/>
        <label>1</label>
    </ligand>
</feature>
<dbReference type="SUPFAM" id="SSF56059">
    <property type="entry name" value="Glutathione synthetase ATP-binding domain-like"/>
    <property type="match status" value="1"/>
</dbReference>
<sequence>MNNLTMAVLFGSRACEHDVSIISALQFMDAADRAGYRVVPVYISREGVWYTGDALRKIEAFKAFSPEAAGLVRVQLDMTANAGDLWAWPPRAQGGLLHRKEPRPLCHIDVAVPVLHGLNGEDGTVQGMLELCNIPYTSAGLLGSAVGMDKIAMKLLLRGAGFPVLDGEWFLRDAWRENRAQILDRLEARFAYPMFVKPANLGSSIGIARATDRASLEEAVEVAISYDRRILVEPGVEEPREVNCAVLGYGADVRASVCEMPVTGADMLDFSEKYLRNASKTGGSKGMQSLSRIVPAPIAPEMTERIQKMSCEVFRTLDCKGTVRIDYMIDPKTDALYLGEINTIPGSLAFYLWNECGLNYPALVEQLVEYAFKAHADKNHSVYTFDSTILQGYVNGTKGVKA</sequence>
<dbReference type="NCBIfam" id="TIGR01205">
    <property type="entry name" value="D_ala_D_alaTIGR"/>
    <property type="match status" value="1"/>
</dbReference>
<comment type="subcellular location">
    <subcellularLocation>
        <location evidence="12">Cytoplasm</location>
    </subcellularLocation>
</comment>
<keyword evidence="8 12" id="KW-0133">Cell shape</keyword>
<dbReference type="SUPFAM" id="SSF52440">
    <property type="entry name" value="PreATP-grasp domain"/>
    <property type="match status" value="1"/>
</dbReference>
<evidence type="ECO:0000256" key="5">
    <source>
        <dbReference type="ARBA" id="ARBA00022741"/>
    </source>
</evidence>
<dbReference type="Gene3D" id="3.40.50.20">
    <property type="match status" value="1"/>
</dbReference>
<feature type="active site" evidence="13">
    <location>
        <position position="16"/>
    </location>
</feature>
<evidence type="ECO:0000256" key="2">
    <source>
        <dbReference type="ARBA" id="ARBA00010871"/>
    </source>
</evidence>
<comment type="catalytic activity">
    <reaction evidence="12">
        <text>2 D-alanine + ATP = D-alanyl-D-alanine + ADP + phosphate + H(+)</text>
        <dbReference type="Rhea" id="RHEA:11224"/>
        <dbReference type="ChEBI" id="CHEBI:15378"/>
        <dbReference type="ChEBI" id="CHEBI:30616"/>
        <dbReference type="ChEBI" id="CHEBI:43474"/>
        <dbReference type="ChEBI" id="CHEBI:57416"/>
        <dbReference type="ChEBI" id="CHEBI:57822"/>
        <dbReference type="ChEBI" id="CHEBI:456216"/>
        <dbReference type="EC" id="6.3.2.4"/>
    </reaction>
</comment>
<dbReference type="GO" id="GO:0009252">
    <property type="term" value="P:peptidoglycan biosynthetic process"/>
    <property type="evidence" value="ECO:0007669"/>
    <property type="project" value="UniProtKB-UniRule"/>
</dbReference>
<dbReference type="Gene3D" id="3.30.1490.20">
    <property type="entry name" value="ATP-grasp fold, A domain"/>
    <property type="match status" value="1"/>
</dbReference>
<evidence type="ECO:0000256" key="13">
    <source>
        <dbReference type="PIRSR" id="PIRSR039102-1"/>
    </source>
</evidence>
<feature type="active site" evidence="13">
    <location>
        <position position="347"/>
    </location>
</feature>
<dbReference type="GO" id="GO:0046872">
    <property type="term" value="F:metal ion binding"/>
    <property type="evidence" value="ECO:0007669"/>
    <property type="project" value="UniProtKB-KW"/>
</dbReference>
<feature type="domain" description="ATP-grasp" evidence="16">
    <location>
        <begin position="154"/>
        <end position="369"/>
    </location>
</feature>
<dbReference type="NCBIfam" id="NF002528">
    <property type="entry name" value="PRK01966.1-4"/>
    <property type="match status" value="1"/>
</dbReference>
<feature type="binding site" evidence="14">
    <location>
        <position position="340"/>
    </location>
    <ligand>
        <name>Mg(2+)</name>
        <dbReference type="ChEBI" id="CHEBI:18420"/>
        <label>2</label>
    </ligand>
</feature>
<feature type="active site" evidence="13">
    <location>
        <position position="203"/>
    </location>
</feature>
<dbReference type="InterPro" id="IPR011761">
    <property type="entry name" value="ATP-grasp"/>
</dbReference>
<dbReference type="Gene3D" id="3.30.470.20">
    <property type="entry name" value="ATP-grasp fold, B domain"/>
    <property type="match status" value="1"/>
</dbReference>
<name>A0A9D0Z988_9FIRM</name>
<evidence type="ECO:0000256" key="7">
    <source>
        <dbReference type="ARBA" id="ARBA00022842"/>
    </source>
</evidence>
<dbReference type="InterPro" id="IPR005905">
    <property type="entry name" value="D_ala_D_ala"/>
</dbReference>
<evidence type="ECO:0000256" key="12">
    <source>
        <dbReference type="HAMAP-Rule" id="MF_00047"/>
    </source>
</evidence>
<dbReference type="InterPro" id="IPR016185">
    <property type="entry name" value="PreATP-grasp_dom_sf"/>
</dbReference>
<dbReference type="PROSITE" id="PS50975">
    <property type="entry name" value="ATP_GRASP"/>
    <property type="match status" value="1"/>
</dbReference>
<reference evidence="17" key="2">
    <citation type="journal article" date="2021" name="PeerJ">
        <title>Extensive microbial diversity within the chicken gut microbiome revealed by metagenomics and culture.</title>
        <authorList>
            <person name="Gilroy R."/>
            <person name="Ravi A."/>
            <person name="Getino M."/>
            <person name="Pursley I."/>
            <person name="Horton D.L."/>
            <person name="Alikhan N.F."/>
            <person name="Baker D."/>
            <person name="Gharbi K."/>
            <person name="Hall N."/>
            <person name="Watson M."/>
            <person name="Adriaenssens E.M."/>
            <person name="Foster-Nyarko E."/>
            <person name="Jarju S."/>
            <person name="Secka A."/>
            <person name="Antonio M."/>
            <person name="Oren A."/>
            <person name="Chaudhuri R.R."/>
            <person name="La Ragione R."/>
            <person name="Hildebrand F."/>
            <person name="Pallen M.J."/>
        </authorList>
    </citation>
    <scope>NUCLEOTIDE SEQUENCE</scope>
    <source>
        <strain evidence="17">ChiSxjej2B14-6234</strain>
    </source>
</reference>
<evidence type="ECO:0000256" key="11">
    <source>
        <dbReference type="ARBA" id="ARBA00023316"/>
    </source>
</evidence>
<dbReference type="HAMAP" id="MF_00047">
    <property type="entry name" value="Dala_Dala_lig"/>
    <property type="match status" value="1"/>
</dbReference>
<dbReference type="PROSITE" id="PS00843">
    <property type="entry name" value="DALA_DALA_LIGASE_1"/>
    <property type="match status" value="1"/>
</dbReference>
<comment type="caution">
    <text evidence="17">The sequence shown here is derived from an EMBL/GenBank/DDBJ whole genome shotgun (WGS) entry which is preliminary data.</text>
</comment>
<keyword evidence="3 12" id="KW-0436">Ligase</keyword>
<evidence type="ECO:0000256" key="15">
    <source>
        <dbReference type="PROSITE-ProRule" id="PRU00409"/>
    </source>
</evidence>
<dbReference type="PANTHER" id="PTHR23132">
    <property type="entry name" value="D-ALANINE--D-ALANINE LIGASE"/>
    <property type="match status" value="1"/>
</dbReference>
<evidence type="ECO:0000256" key="14">
    <source>
        <dbReference type="PIRSR" id="PIRSR039102-3"/>
    </source>
</evidence>
<dbReference type="GO" id="GO:0071555">
    <property type="term" value="P:cell wall organization"/>
    <property type="evidence" value="ECO:0007669"/>
    <property type="project" value="UniProtKB-KW"/>
</dbReference>
<keyword evidence="4 14" id="KW-0479">Metal-binding</keyword>
<evidence type="ECO:0000256" key="1">
    <source>
        <dbReference type="ARBA" id="ARBA00001936"/>
    </source>
</evidence>
<feature type="binding site" evidence="14">
    <location>
        <position position="340"/>
    </location>
    <ligand>
        <name>Mg(2+)</name>
        <dbReference type="ChEBI" id="CHEBI:18420"/>
        <label>1</label>
    </ligand>
</feature>
<evidence type="ECO:0000313" key="18">
    <source>
        <dbReference type="Proteomes" id="UP000886887"/>
    </source>
</evidence>
<dbReference type="GO" id="GO:0008716">
    <property type="term" value="F:D-alanine-D-alanine ligase activity"/>
    <property type="evidence" value="ECO:0007669"/>
    <property type="project" value="UniProtKB-UniRule"/>
</dbReference>
<feature type="binding site" evidence="14">
    <location>
        <position position="342"/>
    </location>
    <ligand>
        <name>Mg(2+)</name>
        <dbReference type="ChEBI" id="CHEBI:18420"/>
        <label>2</label>
    </ligand>
</feature>
<evidence type="ECO:0000259" key="16">
    <source>
        <dbReference type="PROSITE" id="PS50975"/>
    </source>
</evidence>
<dbReference type="GO" id="GO:0005524">
    <property type="term" value="F:ATP binding"/>
    <property type="evidence" value="ECO:0007669"/>
    <property type="project" value="UniProtKB-UniRule"/>
</dbReference>
<dbReference type="InterPro" id="IPR011127">
    <property type="entry name" value="Dala_Dala_lig_N"/>
</dbReference>
<evidence type="ECO:0000256" key="10">
    <source>
        <dbReference type="ARBA" id="ARBA00023211"/>
    </source>
</evidence>
<dbReference type="Proteomes" id="UP000886887">
    <property type="component" value="Unassembled WGS sequence"/>
</dbReference>
<dbReference type="AlphaFoldDB" id="A0A9D0Z988"/>
<dbReference type="InterPro" id="IPR000291">
    <property type="entry name" value="D-Ala_lig_Van_CS"/>
</dbReference>
<dbReference type="Pfam" id="PF07478">
    <property type="entry name" value="Dala_Dala_lig_C"/>
    <property type="match status" value="1"/>
</dbReference>
<dbReference type="PROSITE" id="PS00844">
    <property type="entry name" value="DALA_DALA_LIGASE_2"/>
    <property type="match status" value="1"/>
</dbReference>
<dbReference type="InterPro" id="IPR013815">
    <property type="entry name" value="ATP_grasp_subdomain_1"/>
</dbReference>
<comment type="function">
    <text evidence="12">Cell wall formation.</text>
</comment>
<dbReference type="PIRSF" id="PIRSF039102">
    <property type="entry name" value="Ddl/VanB"/>
    <property type="match status" value="1"/>
</dbReference>
<dbReference type="InterPro" id="IPR011095">
    <property type="entry name" value="Dala_Dala_lig_C"/>
</dbReference>
<keyword evidence="7 14" id="KW-0460">Magnesium</keyword>
<comment type="cofactor">
    <cofactor evidence="1">
        <name>Mn(2+)</name>
        <dbReference type="ChEBI" id="CHEBI:29035"/>
    </cofactor>
</comment>